<gene>
    <name evidence="1" type="ORF">FN976_28455</name>
</gene>
<evidence type="ECO:0000313" key="2">
    <source>
        <dbReference type="Proteomes" id="UP000318199"/>
    </source>
</evidence>
<proteinExistence type="predicted"/>
<dbReference type="OrthoDB" id="6388245at2"/>
<dbReference type="RefSeq" id="WP_145897430.1">
    <property type="nucleotide sequence ID" value="NZ_VOBQ01000034.1"/>
</dbReference>
<reference evidence="1 2" key="1">
    <citation type="submission" date="2019-07" db="EMBL/GenBank/DDBJ databases">
        <title>Caenimonas sedimenti sp. nov., isolated from activated sludge.</title>
        <authorList>
            <person name="Xu J."/>
        </authorList>
    </citation>
    <scope>NUCLEOTIDE SEQUENCE [LARGE SCALE GENOMIC DNA]</scope>
    <source>
        <strain evidence="1 2">HX-9-20</strain>
    </source>
</reference>
<dbReference type="Proteomes" id="UP000318199">
    <property type="component" value="Unassembled WGS sequence"/>
</dbReference>
<protein>
    <submittedName>
        <fullName evidence="1">Uncharacterized protein</fullName>
    </submittedName>
</protein>
<evidence type="ECO:0000313" key="1">
    <source>
        <dbReference type="EMBL" id="TWO63636.1"/>
    </source>
</evidence>
<accession>A0A562ZDQ2</accession>
<keyword evidence="2" id="KW-1185">Reference proteome</keyword>
<sequence length="80" mass="8894">MPKLEDKVQLQDGERLELVTHRSKGTLSETDIFEYAVVNAAGVKVGSVVHTDHTAIKGFQRTQTVEQRDAQGKMVVDAVW</sequence>
<dbReference type="AlphaFoldDB" id="A0A562ZDQ2"/>
<name>A0A562ZDQ2_9BURK</name>
<dbReference type="EMBL" id="VOBQ01000034">
    <property type="protein sequence ID" value="TWO63636.1"/>
    <property type="molecule type" value="Genomic_DNA"/>
</dbReference>
<organism evidence="1 2">
    <name type="scientific">Caenimonas sedimenti</name>
    <dbReference type="NCBI Taxonomy" id="2596921"/>
    <lineage>
        <taxon>Bacteria</taxon>
        <taxon>Pseudomonadati</taxon>
        <taxon>Pseudomonadota</taxon>
        <taxon>Betaproteobacteria</taxon>
        <taxon>Burkholderiales</taxon>
        <taxon>Comamonadaceae</taxon>
        <taxon>Caenimonas</taxon>
    </lineage>
</organism>
<comment type="caution">
    <text evidence="1">The sequence shown here is derived from an EMBL/GenBank/DDBJ whole genome shotgun (WGS) entry which is preliminary data.</text>
</comment>